<keyword evidence="2" id="KW-1185">Reference proteome</keyword>
<dbReference type="AlphaFoldDB" id="A0A8E2EUX2"/>
<evidence type="ECO:0000313" key="1">
    <source>
        <dbReference type="EMBL" id="OCL05305.1"/>
    </source>
</evidence>
<dbReference type="EMBL" id="KV750326">
    <property type="protein sequence ID" value="OCL05305.1"/>
    <property type="molecule type" value="Genomic_DNA"/>
</dbReference>
<organism evidence="1 2">
    <name type="scientific">Glonium stellatum</name>
    <dbReference type="NCBI Taxonomy" id="574774"/>
    <lineage>
        <taxon>Eukaryota</taxon>
        <taxon>Fungi</taxon>
        <taxon>Dikarya</taxon>
        <taxon>Ascomycota</taxon>
        <taxon>Pezizomycotina</taxon>
        <taxon>Dothideomycetes</taxon>
        <taxon>Pleosporomycetidae</taxon>
        <taxon>Gloniales</taxon>
        <taxon>Gloniaceae</taxon>
        <taxon>Glonium</taxon>
    </lineage>
</organism>
<reference evidence="1 2" key="1">
    <citation type="journal article" date="2016" name="Nat. Commun.">
        <title>Ectomycorrhizal ecology is imprinted in the genome of the dominant symbiotic fungus Cenococcum geophilum.</title>
        <authorList>
            <consortium name="DOE Joint Genome Institute"/>
            <person name="Peter M."/>
            <person name="Kohler A."/>
            <person name="Ohm R.A."/>
            <person name="Kuo A."/>
            <person name="Krutzmann J."/>
            <person name="Morin E."/>
            <person name="Arend M."/>
            <person name="Barry K.W."/>
            <person name="Binder M."/>
            <person name="Choi C."/>
            <person name="Clum A."/>
            <person name="Copeland A."/>
            <person name="Grisel N."/>
            <person name="Haridas S."/>
            <person name="Kipfer T."/>
            <person name="LaButti K."/>
            <person name="Lindquist E."/>
            <person name="Lipzen A."/>
            <person name="Maire R."/>
            <person name="Meier B."/>
            <person name="Mihaltcheva S."/>
            <person name="Molinier V."/>
            <person name="Murat C."/>
            <person name="Poggeler S."/>
            <person name="Quandt C.A."/>
            <person name="Sperisen C."/>
            <person name="Tritt A."/>
            <person name="Tisserant E."/>
            <person name="Crous P.W."/>
            <person name="Henrissat B."/>
            <person name="Nehls U."/>
            <person name="Egli S."/>
            <person name="Spatafora J.W."/>
            <person name="Grigoriev I.V."/>
            <person name="Martin F.M."/>
        </authorList>
    </citation>
    <scope>NUCLEOTIDE SEQUENCE [LARGE SCALE GENOMIC DNA]</scope>
    <source>
        <strain evidence="1 2">CBS 207.34</strain>
    </source>
</reference>
<accession>A0A8E2EUX2</accession>
<gene>
    <name evidence="1" type="ORF">AOQ84DRAFT_379720</name>
</gene>
<proteinExistence type="predicted"/>
<sequence length="185" mass="20741">MGSFVAATPKTLAYFRGNTTTQIPKVPTIGNLIQAGDRLMFTSALFDHIHPSPQDVCWVGLYTQFFREMAWLSPKQTHDARKNEAIARYLDKADADNQKLHDLPDEPTTSIRRNVKSETPYNDLEKGLAHGYQTTPVRPNSEIPIRCHMFAGRSKGPALLVSCIQPLENIDSENNTSDEQLSLTQ</sequence>
<protein>
    <submittedName>
        <fullName evidence="1">Uncharacterized protein</fullName>
    </submittedName>
</protein>
<name>A0A8E2EUX2_9PEZI</name>
<evidence type="ECO:0000313" key="2">
    <source>
        <dbReference type="Proteomes" id="UP000250140"/>
    </source>
</evidence>
<dbReference type="Proteomes" id="UP000250140">
    <property type="component" value="Unassembled WGS sequence"/>
</dbReference>